<gene>
    <name evidence="1" type="ORF">DesU5LDRAFT_3427</name>
</gene>
<reference evidence="1" key="1">
    <citation type="submission" date="2011-11" db="EMBL/GenBank/DDBJ databases">
        <title>Improved High-Quality Draft sequence of Desulfovibrio sp. U5L.</title>
        <authorList>
            <consortium name="US DOE Joint Genome Institute"/>
            <person name="Lucas S."/>
            <person name="Han J."/>
            <person name="Lapidus A."/>
            <person name="Cheng J.-F."/>
            <person name="Goodwin L."/>
            <person name="Pitluck S."/>
            <person name="Peters L."/>
            <person name="Ovchinnikova G."/>
            <person name="Held B."/>
            <person name="Detter J.C."/>
            <person name="Han C."/>
            <person name="Tapia R."/>
            <person name="Land M."/>
            <person name="Hauser L."/>
            <person name="Kyrpides N."/>
            <person name="Ivanova N."/>
            <person name="Pagani I."/>
            <person name="Gabster J."/>
            <person name="Walker C."/>
            <person name="Stolyar S."/>
            <person name="Stahl D."/>
            <person name="Arkin A."/>
            <person name="Dehal P."/>
            <person name="Hazen T."/>
            <person name="Woyke T."/>
        </authorList>
    </citation>
    <scope>NUCLEOTIDE SEQUENCE [LARGE SCALE GENOMIC DNA]</scope>
    <source>
        <strain evidence="1">U5L</strain>
    </source>
</reference>
<sequence>MRRDCLSSQGKDGRNAWFGLPSDALDAAFPGSLAKDPSSLGAGPARLARGLSKTGRAHAGRVLCEKSGSAFFLHKTILYYNARRAVWQWPVFGRRAGPPVRETLAQAPRQSLGPRPLAGLPMARLAEAGQGLGGRSFLPRPSGRGARPESCGPASGNGAFATPFPAGRWPARRVRVCRRLAAFFAPSPFRGRLADRLRAFRVLAAACLPGIPYCIGSMTILSPLARGNFSRFVHCRGCSVVLVGWGRGNARGRVRWACFGT</sequence>
<dbReference type="AlphaFoldDB" id="I2Q5J4"/>
<evidence type="ECO:0000313" key="1">
    <source>
        <dbReference type="EMBL" id="EIG55050.1"/>
    </source>
</evidence>
<accession>I2Q5J4</accession>
<name>I2Q5J4_9BACT</name>
<dbReference type="HOGENOM" id="CLU_1064491_0_0_7"/>
<organism evidence="1">
    <name type="scientific">Desulfovibrio sp. U5L</name>
    <dbReference type="NCBI Taxonomy" id="596152"/>
    <lineage>
        <taxon>Bacteria</taxon>
        <taxon>Pseudomonadati</taxon>
        <taxon>Thermodesulfobacteriota</taxon>
        <taxon>Desulfovibrionia</taxon>
        <taxon>Desulfovibrionales</taxon>
        <taxon>Desulfovibrionaceae</taxon>
        <taxon>Desulfovibrio</taxon>
    </lineage>
</organism>
<proteinExistence type="predicted"/>
<dbReference type="eggNOG" id="ENOG50318UK">
    <property type="taxonomic scope" value="Bacteria"/>
</dbReference>
<protein>
    <submittedName>
        <fullName evidence="1">Uncharacterized protein</fullName>
    </submittedName>
</protein>
<dbReference type="EMBL" id="JH600068">
    <property type="protein sequence ID" value="EIG55050.1"/>
    <property type="molecule type" value="Genomic_DNA"/>
</dbReference>